<keyword evidence="8 14" id="KW-0418">Kinase</keyword>
<dbReference type="InterPro" id="IPR050351">
    <property type="entry name" value="BphY/WalK/GraS-like"/>
</dbReference>
<evidence type="ECO:0000256" key="3">
    <source>
        <dbReference type="ARBA" id="ARBA00012438"/>
    </source>
</evidence>
<evidence type="ECO:0000313" key="15">
    <source>
        <dbReference type="Proteomes" id="UP000276128"/>
    </source>
</evidence>
<dbReference type="PANTHER" id="PTHR45453">
    <property type="entry name" value="PHOSPHATE REGULON SENSOR PROTEIN PHOR"/>
    <property type="match status" value="1"/>
</dbReference>
<evidence type="ECO:0000256" key="11">
    <source>
        <dbReference type="ARBA" id="ARBA00023012"/>
    </source>
</evidence>
<dbReference type="Gene3D" id="3.30.565.10">
    <property type="entry name" value="Histidine kinase-like ATPase, C-terminal domain"/>
    <property type="match status" value="1"/>
</dbReference>
<keyword evidence="11" id="KW-0902">Two-component regulatory system</keyword>
<evidence type="ECO:0000256" key="6">
    <source>
        <dbReference type="ARBA" id="ARBA00022692"/>
    </source>
</evidence>
<reference evidence="14 15" key="1">
    <citation type="submission" date="2018-12" db="EMBL/GenBank/DDBJ databases">
        <title>Bacillus ochoae sp. nov., Paenibacillus whitsoniae sp. nov., Paenibacillus spiritus sp. nov. Isolated from the Mars Exploration Rover during spacecraft assembly.</title>
        <authorList>
            <person name="Seuylemezian A."/>
            <person name="Vaishampayan P."/>
        </authorList>
    </citation>
    <scope>NUCLEOTIDE SEQUENCE [LARGE SCALE GENOMIC DNA]</scope>
    <source>
        <strain evidence="14 15">MER 54</strain>
    </source>
</reference>
<keyword evidence="9" id="KW-0067">ATP-binding</keyword>
<evidence type="ECO:0000256" key="4">
    <source>
        <dbReference type="ARBA" id="ARBA00022475"/>
    </source>
</evidence>
<dbReference type="PRINTS" id="PR00344">
    <property type="entry name" value="BCTRLSENSOR"/>
</dbReference>
<dbReference type="EC" id="2.7.13.3" evidence="3"/>
<evidence type="ECO:0000256" key="8">
    <source>
        <dbReference type="ARBA" id="ARBA00022777"/>
    </source>
</evidence>
<dbReference type="InterPro" id="IPR004358">
    <property type="entry name" value="Sig_transdc_His_kin-like_C"/>
</dbReference>
<protein>
    <recommendedName>
        <fullName evidence="3">histidine kinase</fullName>
        <ecNumber evidence="3">2.7.13.3</ecNumber>
    </recommendedName>
</protein>
<comment type="catalytic activity">
    <reaction evidence="1">
        <text>ATP + protein L-histidine = ADP + protein N-phospho-L-histidine.</text>
        <dbReference type="EC" id="2.7.13.3"/>
    </reaction>
</comment>
<dbReference type="Pfam" id="PF02518">
    <property type="entry name" value="HATPase_c"/>
    <property type="match status" value="1"/>
</dbReference>
<dbReference type="GO" id="GO:0004721">
    <property type="term" value="F:phosphoprotein phosphatase activity"/>
    <property type="evidence" value="ECO:0007669"/>
    <property type="project" value="TreeGrafter"/>
</dbReference>
<evidence type="ECO:0000256" key="12">
    <source>
        <dbReference type="ARBA" id="ARBA00023136"/>
    </source>
</evidence>
<keyword evidence="12" id="KW-0472">Membrane</keyword>
<dbReference type="PROSITE" id="PS50109">
    <property type="entry name" value="HIS_KIN"/>
    <property type="match status" value="1"/>
</dbReference>
<organism evidence="14 15">
    <name type="scientific">Paenibacillus whitsoniae</name>
    <dbReference type="NCBI Taxonomy" id="2496558"/>
    <lineage>
        <taxon>Bacteria</taxon>
        <taxon>Bacillati</taxon>
        <taxon>Bacillota</taxon>
        <taxon>Bacilli</taxon>
        <taxon>Bacillales</taxon>
        <taxon>Paenibacillaceae</taxon>
        <taxon>Paenibacillus</taxon>
    </lineage>
</organism>
<keyword evidence="10" id="KW-1133">Transmembrane helix</keyword>
<comment type="caution">
    <text evidence="14">The sequence shown here is derived from an EMBL/GenBank/DDBJ whole genome shotgun (WGS) entry which is preliminary data.</text>
</comment>
<evidence type="ECO:0000256" key="1">
    <source>
        <dbReference type="ARBA" id="ARBA00000085"/>
    </source>
</evidence>
<dbReference type="RefSeq" id="WP_164716725.1">
    <property type="nucleotide sequence ID" value="NZ_RXHU01000090.1"/>
</dbReference>
<evidence type="ECO:0000313" key="14">
    <source>
        <dbReference type="EMBL" id="RTE04360.1"/>
    </source>
</evidence>
<dbReference type="PANTHER" id="PTHR45453:SF2">
    <property type="entry name" value="HISTIDINE KINASE"/>
    <property type="match status" value="1"/>
</dbReference>
<evidence type="ECO:0000256" key="2">
    <source>
        <dbReference type="ARBA" id="ARBA00004651"/>
    </source>
</evidence>
<keyword evidence="4" id="KW-1003">Cell membrane</keyword>
<dbReference type="InterPro" id="IPR005467">
    <property type="entry name" value="His_kinase_dom"/>
</dbReference>
<dbReference type="GO" id="GO:0005524">
    <property type="term" value="F:ATP binding"/>
    <property type="evidence" value="ECO:0007669"/>
    <property type="project" value="UniProtKB-KW"/>
</dbReference>
<evidence type="ECO:0000259" key="13">
    <source>
        <dbReference type="PROSITE" id="PS50109"/>
    </source>
</evidence>
<evidence type="ECO:0000256" key="10">
    <source>
        <dbReference type="ARBA" id="ARBA00022989"/>
    </source>
</evidence>
<dbReference type="EMBL" id="RXHU01000090">
    <property type="protein sequence ID" value="RTE04360.1"/>
    <property type="molecule type" value="Genomic_DNA"/>
</dbReference>
<keyword evidence="5" id="KW-0808">Transferase</keyword>
<keyword evidence="6" id="KW-0812">Transmembrane</keyword>
<dbReference type="InterPro" id="IPR036890">
    <property type="entry name" value="HATPase_C_sf"/>
</dbReference>
<sequence length="232" mass="25783">AQLQEERKDHQDYILSWIHDVKVPIAGSRLIMENGAGKPAEVLIDKLEDELGKIDSYVEQALYYSRIDAFSQDYFITEVDLPAIAKDSVKKVAKLFIHKRIRPNLEEVTHSVSSDSKWLAYIVNQVVANALTYTGSGGTITFRSEESDAEKRLLIQDTGIGIPPEELGRVFDKGFTGSAGRTHHKSTGLGLYLAKQMALKLGHDLSITSAPGEGTTVTLHFPKVRRYNDLRG</sequence>
<gene>
    <name evidence="14" type="ORF">EJQ19_26580</name>
</gene>
<name>A0A3S0C7B2_9BACL</name>
<feature type="domain" description="Histidine kinase" evidence="13">
    <location>
        <begin position="16"/>
        <end position="225"/>
    </location>
</feature>
<keyword evidence="7" id="KW-0547">Nucleotide-binding</keyword>
<evidence type="ECO:0000256" key="9">
    <source>
        <dbReference type="ARBA" id="ARBA00022840"/>
    </source>
</evidence>
<proteinExistence type="predicted"/>
<dbReference type="InterPro" id="IPR003594">
    <property type="entry name" value="HATPase_dom"/>
</dbReference>
<dbReference type="GO" id="GO:0016036">
    <property type="term" value="P:cellular response to phosphate starvation"/>
    <property type="evidence" value="ECO:0007669"/>
    <property type="project" value="TreeGrafter"/>
</dbReference>
<accession>A0A3S0C7B2</accession>
<keyword evidence="15" id="KW-1185">Reference proteome</keyword>
<dbReference type="GO" id="GO:0000155">
    <property type="term" value="F:phosphorelay sensor kinase activity"/>
    <property type="evidence" value="ECO:0007669"/>
    <property type="project" value="TreeGrafter"/>
</dbReference>
<evidence type="ECO:0000256" key="5">
    <source>
        <dbReference type="ARBA" id="ARBA00022679"/>
    </source>
</evidence>
<dbReference type="GO" id="GO:0005886">
    <property type="term" value="C:plasma membrane"/>
    <property type="evidence" value="ECO:0007669"/>
    <property type="project" value="UniProtKB-SubCell"/>
</dbReference>
<dbReference type="AlphaFoldDB" id="A0A3S0C7B2"/>
<comment type="subcellular location">
    <subcellularLocation>
        <location evidence="2">Cell membrane</location>
        <topology evidence="2">Multi-pass membrane protein</topology>
    </subcellularLocation>
</comment>
<evidence type="ECO:0000256" key="7">
    <source>
        <dbReference type="ARBA" id="ARBA00022741"/>
    </source>
</evidence>
<dbReference type="SMART" id="SM00387">
    <property type="entry name" value="HATPase_c"/>
    <property type="match status" value="1"/>
</dbReference>
<dbReference type="Proteomes" id="UP000276128">
    <property type="component" value="Unassembled WGS sequence"/>
</dbReference>
<dbReference type="SUPFAM" id="SSF55874">
    <property type="entry name" value="ATPase domain of HSP90 chaperone/DNA topoisomerase II/histidine kinase"/>
    <property type="match status" value="1"/>
</dbReference>
<feature type="non-terminal residue" evidence="14">
    <location>
        <position position="1"/>
    </location>
</feature>